<reference evidence="2 3" key="1">
    <citation type="submission" date="2018-04" db="EMBL/GenBank/DDBJ databases">
        <title>The genome of golden apple snail Pomacea canaliculata provides insight into stress tolerance and invasive adaptation.</title>
        <authorList>
            <person name="Liu C."/>
            <person name="Liu B."/>
            <person name="Ren Y."/>
            <person name="Zhang Y."/>
            <person name="Wang H."/>
            <person name="Li S."/>
            <person name="Jiang F."/>
            <person name="Yin L."/>
            <person name="Zhang G."/>
            <person name="Qian W."/>
            <person name="Fan W."/>
        </authorList>
    </citation>
    <scope>NUCLEOTIDE SEQUENCE [LARGE SCALE GENOMIC DNA]</scope>
    <source>
        <strain evidence="2">SZHN2017</strain>
        <tissue evidence="2">Muscle</tissue>
    </source>
</reference>
<protein>
    <submittedName>
        <fullName evidence="2">Uncharacterized protein</fullName>
    </submittedName>
</protein>
<organism evidence="2 3">
    <name type="scientific">Pomacea canaliculata</name>
    <name type="common">Golden apple snail</name>
    <dbReference type="NCBI Taxonomy" id="400727"/>
    <lineage>
        <taxon>Eukaryota</taxon>
        <taxon>Metazoa</taxon>
        <taxon>Spiralia</taxon>
        <taxon>Lophotrochozoa</taxon>
        <taxon>Mollusca</taxon>
        <taxon>Gastropoda</taxon>
        <taxon>Caenogastropoda</taxon>
        <taxon>Architaenioglossa</taxon>
        <taxon>Ampullarioidea</taxon>
        <taxon>Ampullariidae</taxon>
        <taxon>Pomacea</taxon>
    </lineage>
</organism>
<gene>
    <name evidence="2" type="ORF">C0Q70_05831</name>
</gene>
<keyword evidence="3" id="KW-1185">Reference proteome</keyword>
<sequence length="114" mass="12356">MSHKLQWPPKSADCSQQDNVTRFKTCEEVHAALTPATAVITTAAAAVAAAAAVPFDPDTTATSSTTTVKTGKFQSKPGYSRMWEDPVGDRNAVPLYNRLNFSTVPRKTANKKTW</sequence>
<feature type="region of interest" description="Disordered" evidence="1">
    <location>
        <begin position="56"/>
        <end position="85"/>
    </location>
</feature>
<dbReference type="AlphaFoldDB" id="A0A2T7PMA5"/>
<name>A0A2T7PMA5_POMCA</name>
<proteinExistence type="predicted"/>
<comment type="caution">
    <text evidence="2">The sequence shown here is derived from an EMBL/GenBank/DDBJ whole genome shotgun (WGS) entry which is preliminary data.</text>
</comment>
<dbReference type="Proteomes" id="UP000245119">
    <property type="component" value="Linkage Group LG3"/>
</dbReference>
<evidence type="ECO:0000256" key="1">
    <source>
        <dbReference type="SAM" id="MobiDB-lite"/>
    </source>
</evidence>
<evidence type="ECO:0000313" key="2">
    <source>
        <dbReference type="EMBL" id="PVD34555.1"/>
    </source>
</evidence>
<accession>A0A2T7PMA5</accession>
<feature type="compositionally biased region" description="Low complexity" evidence="1">
    <location>
        <begin position="56"/>
        <end position="67"/>
    </location>
</feature>
<dbReference type="EMBL" id="PZQS01000003">
    <property type="protein sequence ID" value="PVD34555.1"/>
    <property type="molecule type" value="Genomic_DNA"/>
</dbReference>
<dbReference type="OrthoDB" id="45365at2759"/>
<evidence type="ECO:0000313" key="3">
    <source>
        <dbReference type="Proteomes" id="UP000245119"/>
    </source>
</evidence>